<dbReference type="InterPro" id="IPR035984">
    <property type="entry name" value="Acyl-CoA-binding_sf"/>
</dbReference>
<sequence length="224" mass="22478">MAASIGVEGAPSLSSGQKLALYALYKQATSGDCPSPLLPPSAAGCDGAALAKWDAWASLRGVGEGAAQRAYVSAAEGALSVEAVDAAEAAGGVSGAAGVVSSRPVPPQEGDETGGVGGVTIAHKIAAEGDVEALRLLDAHWLDRRDDGGCLPLHWAADRGQTAAAEALLTLGADPDARDEDGSTPLHYAGMCGHKETFEALIRLGADPEAKDNDGEVPVLEADA</sequence>
<dbReference type="SUPFAM" id="SSF48403">
    <property type="entry name" value="Ankyrin repeat"/>
    <property type="match status" value="1"/>
</dbReference>
<keyword evidence="3 5" id="KW-0040">ANK repeat</keyword>
<keyword evidence="2" id="KW-0677">Repeat</keyword>
<dbReference type="Pfam" id="PF12796">
    <property type="entry name" value="Ank_2"/>
    <property type="match status" value="1"/>
</dbReference>
<dbReference type="Pfam" id="PF00887">
    <property type="entry name" value="ACBP"/>
    <property type="match status" value="1"/>
</dbReference>
<evidence type="ECO:0000256" key="1">
    <source>
        <dbReference type="ARBA" id="ARBA00005567"/>
    </source>
</evidence>
<dbReference type="EMBL" id="HBHY01017376">
    <property type="protein sequence ID" value="CAE0147223.1"/>
    <property type="molecule type" value="Transcribed_RNA"/>
</dbReference>
<dbReference type="PROSITE" id="PS50297">
    <property type="entry name" value="ANK_REP_REGION"/>
    <property type="match status" value="2"/>
</dbReference>
<dbReference type="SMART" id="SM00248">
    <property type="entry name" value="ANK"/>
    <property type="match status" value="2"/>
</dbReference>
<dbReference type="AlphaFoldDB" id="A0A7S3BW90"/>
<proteinExistence type="inferred from homology"/>
<protein>
    <recommendedName>
        <fullName evidence="6">ACB domain-containing protein</fullName>
    </recommendedName>
</protein>
<dbReference type="Gene3D" id="1.25.40.20">
    <property type="entry name" value="Ankyrin repeat-containing domain"/>
    <property type="match status" value="1"/>
</dbReference>
<reference evidence="7" key="1">
    <citation type="submission" date="2021-01" db="EMBL/GenBank/DDBJ databases">
        <authorList>
            <person name="Corre E."/>
            <person name="Pelletier E."/>
            <person name="Niang G."/>
            <person name="Scheremetjew M."/>
            <person name="Finn R."/>
            <person name="Kale V."/>
            <person name="Holt S."/>
            <person name="Cochrane G."/>
            <person name="Meng A."/>
            <person name="Brown T."/>
            <person name="Cohen L."/>
        </authorList>
    </citation>
    <scope>NUCLEOTIDE SEQUENCE</scope>
    <source>
        <strain evidence="7">RCC927</strain>
    </source>
</reference>
<dbReference type="InterPro" id="IPR036770">
    <property type="entry name" value="Ankyrin_rpt-contain_sf"/>
</dbReference>
<evidence type="ECO:0000259" key="6">
    <source>
        <dbReference type="PROSITE" id="PS51228"/>
    </source>
</evidence>
<evidence type="ECO:0000256" key="4">
    <source>
        <dbReference type="ARBA" id="ARBA00023121"/>
    </source>
</evidence>
<dbReference type="InterPro" id="IPR000582">
    <property type="entry name" value="Acyl-CoA-binding_protein"/>
</dbReference>
<evidence type="ECO:0000256" key="5">
    <source>
        <dbReference type="PROSITE-ProRule" id="PRU00023"/>
    </source>
</evidence>
<dbReference type="PANTHER" id="PTHR24161">
    <property type="entry name" value="ANK_REP_REGION DOMAIN-CONTAINING PROTEIN-RELATED"/>
    <property type="match status" value="1"/>
</dbReference>
<dbReference type="Gene3D" id="1.20.80.10">
    <property type="match status" value="1"/>
</dbReference>
<comment type="similarity">
    <text evidence="1">Belongs to the ACBP family.</text>
</comment>
<evidence type="ECO:0000256" key="2">
    <source>
        <dbReference type="ARBA" id="ARBA00022737"/>
    </source>
</evidence>
<keyword evidence="4" id="KW-0446">Lipid-binding</keyword>
<evidence type="ECO:0000313" key="7">
    <source>
        <dbReference type="EMBL" id="CAE0147223.1"/>
    </source>
</evidence>
<dbReference type="InterPro" id="IPR014352">
    <property type="entry name" value="FERM/acyl-CoA-bd_prot_sf"/>
</dbReference>
<dbReference type="InterPro" id="IPR002110">
    <property type="entry name" value="Ankyrin_rpt"/>
</dbReference>
<accession>A0A7S3BW90</accession>
<dbReference type="SUPFAM" id="SSF47027">
    <property type="entry name" value="Acyl-CoA binding protein"/>
    <property type="match status" value="1"/>
</dbReference>
<name>A0A7S3BW90_9VIRI</name>
<dbReference type="GO" id="GO:0000062">
    <property type="term" value="F:fatty-acyl-CoA binding"/>
    <property type="evidence" value="ECO:0007669"/>
    <property type="project" value="InterPro"/>
</dbReference>
<feature type="repeat" description="ANK" evidence="5">
    <location>
        <begin position="148"/>
        <end position="180"/>
    </location>
</feature>
<feature type="domain" description="ACB" evidence="6">
    <location>
        <begin position="1"/>
        <end position="84"/>
    </location>
</feature>
<dbReference type="PANTHER" id="PTHR24161:SF85">
    <property type="entry name" value="PALMITOYLTRANSFERASE HIP14"/>
    <property type="match status" value="1"/>
</dbReference>
<organism evidence="7">
    <name type="scientific">Prasinoderma singulare</name>
    <dbReference type="NCBI Taxonomy" id="676789"/>
    <lineage>
        <taxon>Eukaryota</taxon>
        <taxon>Viridiplantae</taxon>
        <taxon>Prasinodermophyta</taxon>
        <taxon>Prasinodermophyceae</taxon>
        <taxon>Prasinodermales</taxon>
        <taxon>Prasinodermaceae</taxon>
        <taxon>Prasinoderma</taxon>
    </lineage>
</organism>
<dbReference type="PROSITE" id="PS50088">
    <property type="entry name" value="ANK_REPEAT"/>
    <property type="match status" value="2"/>
</dbReference>
<feature type="repeat" description="ANK" evidence="5">
    <location>
        <begin position="181"/>
        <end position="213"/>
    </location>
</feature>
<gene>
    <name evidence="7" type="ORF">PSIN1315_LOCUS11228</name>
</gene>
<dbReference type="PROSITE" id="PS51228">
    <property type="entry name" value="ACB_2"/>
    <property type="match status" value="1"/>
</dbReference>
<evidence type="ECO:0000256" key="3">
    <source>
        <dbReference type="ARBA" id="ARBA00023043"/>
    </source>
</evidence>